<dbReference type="Proteomes" id="UP000240883">
    <property type="component" value="Unassembled WGS sequence"/>
</dbReference>
<dbReference type="OrthoDB" id="4161186at2759"/>
<keyword evidence="3" id="KW-1185">Reference proteome</keyword>
<name>A0A2T2N1E0_CORCC</name>
<accession>A0A2T2N1E0</accession>
<dbReference type="AlphaFoldDB" id="A0A2T2N1E0"/>
<dbReference type="EMBL" id="KZ678160">
    <property type="protein sequence ID" value="PSN59253.1"/>
    <property type="molecule type" value="Genomic_DNA"/>
</dbReference>
<sequence length="222" mass="25205">MELYGNGRWWFQNVQSQSINPLYLSTIPAPTLTDPTRRKPIDRKTDYVLSYSHRDPGTSTLYKRLDDANNRRIGHTVDAFTKRTALFSGFEIKPASGNHTEAELQMSIWIAASLRKKQELARSAQVSFEPAEMVEPALTIVGHEHSVYYAYPRDDLVSGKSGVHVLGPDVDRFERLSTDSIRGIFRLIKMYGNILKYGMDESRDGYWGGFLKPILCQLADIS</sequence>
<feature type="domain" description="PD-(D/E)XK nuclease-like" evidence="1">
    <location>
        <begin position="15"/>
        <end position="201"/>
    </location>
</feature>
<dbReference type="Pfam" id="PF20516">
    <property type="entry name" value="PDDEXK_12"/>
    <property type="match status" value="1"/>
</dbReference>
<dbReference type="InterPro" id="IPR046797">
    <property type="entry name" value="PDDEXK_12"/>
</dbReference>
<proteinExistence type="predicted"/>
<evidence type="ECO:0000313" key="2">
    <source>
        <dbReference type="EMBL" id="PSN59253.1"/>
    </source>
</evidence>
<dbReference type="STRING" id="1448308.A0A2T2N1E0"/>
<evidence type="ECO:0000259" key="1">
    <source>
        <dbReference type="Pfam" id="PF20516"/>
    </source>
</evidence>
<protein>
    <recommendedName>
        <fullName evidence="1">PD-(D/E)XK nuclease-like domain-containing protein</fullName>
    </recommendedName>
</protein>
<evidence type="ECO:0000313" key="3">
    <source>
        <dbReference type="Proteomes" id="UP000240883"/>
    </source>
</evidence>
<gene>
    <name evidence="2" type="ORF">BS50DRAFT_580127</name>
</gene>
<organism evidence="2 3">
    <name type="scientific">Corynespora cassiicola Philippines</name>
    <dbReference type="NCBI Taxonomy" id="1448308"/>
    <lineage>
        <taxon>Eukaryota</taxon>
        <taxon>Fungi</taxon>
        <taxon>Dikarya</taxon>
        <taxon>Ascomycota</taxon>
        <taxon>Pezizomycotina</taxon>
        <taxon>Dothideomycetes</taxon>
        <taxon>Pleosporomycetidae</taxon>
        <taxon>Pleosporales</taxon>
        <taxon>Corynesporascaceae</taxon>
        <taxon>Corynespora</taxon>
    </lineage>
</organism>
<reference evidence="2 3" key="1">
    <citation type="journal article" date="2018" name="Front. Microbiol.">
        <title>Genome-Wide Analysis of Corynespora cassiicola Leaf Fall Disease Putative Effectors.</title>
        <authorList>
            <person name="Lopez D."/>
            <person name="Ribeiro S."/>
            <person name="Label P."/>
            <person name="Fumanal B."/>
            <person name="Venisse J.S."/>
            <person name="Kohler A."/>
            <person name="de Oliveira R.R."/>
            <person name="Labutti K."/>
            <person name="Lipzen A."/>
            <person name="Lail K."/>
            <person name="Bauer D."/>
            <person name="Ohm R.A."/>
            <person name="Barry K.W."/>
            <person name="Spatafora J."/>
            <person name="Grigoriev I.V."/>
            <person name="Martin F.M."/>
            <person name="Pujade-Renaud V."/>
        </authorList>
    </citation>
    <scope>NUCLEOTIDE SEQUENCE [LARGE SCALE GENOMIC DNA]</scope>
    <source>
        <strain evidence="2 3">Philippines</strain>
    </source>
</reference>